<evidence type="ECO:0000313" key="2">
    <source>
        <dbReference type="EMBL" id="KAK3241498.1"/>
    </source>
</evidence>
<keyword evidence="4" id="KW-1185">Reference proteome</keyword>
<proteinExistence type="predicted"/>
<accession>A0AAE0BRM3</accession>
<dbReference type="AlphaFoldDB" id="A0AAE0BRM3"/>
<evidence type="ECO:0000313" key="4">
    <source>
        <dbReference type="Proteomes" id="UP001190700"/>
    </source>
</evidence>
<reference evidence="2" key="2">
    <citation type="submission" date="2023-06" db="EMBL/GenBank/DDBJ databases">
        <title>Long-read-based genome assembly of the green algal bacterivore Cymbomonas tetramitiformis.</title>
        <authorList>
            <person name="Gyaltshen Y."/>
            <person name="Rozenberg A."/>
            <person name="Paasch A."/>
            <person name="Burns J.A."/>
            <person name="Warring S."/>
            <person name="Larson R."/>
            <person name="Maurer-Alcala X."/>
            <person name="Dacks J."/>
            <person name="Kim E."/>
        </authorList>
    </citation>
    <scope>NUCLEOTIDE SEQUENCE</scope>
    <source>
        <strain evidence="2">PLY_AMNH</strain>
    </source>
</reference>
<dbReference type="EMBL" id="LGRX02033109">
    <property type="protein sequence ID" value="KAK3242875.1"/>
    <property type="molecule type" value="Genomic_DNA"/>
</dbReference>
<reference evidence="2 4" key="1">
    <citation type="journal article" date="2015" name="Genome Biol. Evol.">
        <title>Comparative Genomics of a Bacterivorous Green Alga Reveals Evolutionary Causalities and Consequences of Phago-Mixotrophic Mode of Nutrition.</title>
        <authorList>
            <person name="Burns J.A."/>
            <person name="Paasch A."/>
            <person name="Narechania A."/>
            <person name="Kim E."/>
        </authorList>
    </citation>
    <scope>NUCLEOTIDE SEQUENCE [LARGE SCALE GENOMIC DNA]</scope>
    <source>
        <strain evidence="2">PLY_AMNH</strain>
    </source>
</reference>
<protein>
    <recommendedName>
        <fullName evidence="1">Methyltransferase domain-containing protein</fullName>
    </recommendedName>
</protein>
<organism evidence="2 4">
    <name type="scientific">Cymbomonas tetramitiformis</name>
    <dbReference type="NCBI Taxonomy" id="36881"/>
    <lineage>
        <taxon>Eukaryota</taxon>
        <taxon>Viridiplantae</taxon>
        <taxon>Chlorophyta</taxon>
        <taxon>Pyramimonadophyceae</taxon>
        <taxon>Pyramimonadales</taxon>
        <taxon>Pyramimonadaceae</taxon>
        <taxon>Cymbomonas</taxon>
    </lineage>
</organism>
<dbReference type="CDD" id="cd02440">
    <property type="entry name" value="AdoMet_MTases"/>
    <property type="match status" value="1"/>
</dbReference>
<dbReference type="Proteomes" id="UP001190700">
    <property type="component" value="Unassembled WGS sequence"/>
</dbReference>
<dbReference type="InterPro" id="IPR025714">
    <property type="entry name" value="Methyltranfer_dom"/>
</dbReference>
<dbReference type="InterPro" id="IPR053173">
    <property type="entry name" value="SAM-binding_MTase"/>
</dbReference>
<dbReference type="Pfam" id="PF13847">
    <property type="entry name" value="Methyltransf_31"/>
    <property type="match status" value="1"/>
</dbReference>
<evidence type="ECO:0000313" key="3">
    <source>
        <dbReference type="EMBL" id="KAK3242875.1"/>
    </source>
</evidence>
<dbReference type="EMBL" id="LGRX02033384">
    <property type="protein sequence ID" value="KAK3241498.1"/>
    <property type="molecule type" value="Genomic_DNA"/>
</dbReference>
<dbReference type="SUPFAM" id="SSF53335">
    <property type="entry name" value="S-adenosyl-L-methionine-dependent methyltransferases"/>
    <property type="match status" value="1"/>
</dbReference>
<dbReference type="InterPro" id="IPR029063">
    <property type="entry name" value="SAM-dependent_MTases_sf"/>
</dbReference>
<dbReference type="Gene3D" id="3.40.50.150">
    <property type="entry name" value="Vaccinia Virus protein VP39"/>
    <property type="match status" value="1"/>
</dbReference>
<evidence type="ECO:0000259" key="1">
    <source>
        <dbReference type="Pfam" id="PF13847"/>
    </source>
</evidence>
<sequence length="354" mass="38873">MVYIGDNLDLYRHIFRLMEEGSLPLKQLTPGRGVTPSELATAANLHERWVREWMYQQASCGVLDRRADIGDEATFEISEAMHNVLTDQENTRFSCGMLSGFPFLMDRVVALPKCFSTGEGLTYDDGGVNVATAIERQHTKDFKHFLVQKVLPKVRNGELLEKLRSGCRIAEIGCGAGASLVALAKHFPKCEIHGFETSQHALQRSKVNLAAAGLLDRVQIHDVFSNPNALATNGPYDFALCFDVLHDAPHPDELMESVRQVINKDGCWLVVDIATCDDRAVDMVHKGGKASMYFGISLCLCMSSGLSAPGGMGLGTLGFTKKVARSLSEKAGWSDMITFTVSEMPTNSFFVFSP</sequence>
<name>A0AAE0BRM3_9CHLO</name>
<gene>
    <name evidence="3" type="ORF">CYMTET_47451</name>
    <name evidence="2" type="ORF">CYMTET_48748</name>
</gene>
<comment type="caution">
    <text evidence="2">The sequence shown here is derived from an EMBL/GenBank/DDBJ whole genome shotgun (WGS) entry which is preliminary data.</text>
</comment>
<feature type="domain" description="Methyltransferase" evidence="1">
    <location>
        <begin position="164"/>
        <end position="287"/>
    </location>
</feature>
<dbReference type="PANTHER" id="PTHR45128">
    <property type="entry name" value="METHYLTRANSFERASE TYPE 11"/>
    <property type="match status" value="1"/>
</dbReference>